<dbReference type="AlphaFoldDB" id="A0A1I3R909"/>
<name>A0A1I3R909_9FLAO</name>
<dbReference type="OrthoDB" id="836882at2"/>
<dbReference type="InterPro" id="IPR001647">
    <property type="entry name" value="HTH_TetR"/>
</dbReference>
<feature type="compositionally biased region" description="Basic and acidic residues" evidence="3">
    <location>
        <begin position="1"/>
        <end position="12"/>
    </location>
</feature>
<dbReference type="GO" id="GO:0003677">
    <property type="term" value="F:DNA binding"/>
    <property type="evidence" value="ECO:0007669"/>
    <property type="project" value="UniProtKB-UniRule"/>
</dbReference>
<feature type="DNA-binding region" description="H-T-H motif" evidence="2">
    <location>
        <begin position="50"/>
        <end position="69"/>
    </location>
</feature>
<evidence type="ECO:0000256" key="2">
    <source>
        <dbReference type="PROSITE-ProRule" id="PRU00335"/>
    </source>
</evidence>
<keyword evidence="1 2" id="KW-0238">DNA-binding</keyword>
<evidence type="ECO:0000313" key="5">
    <source>
        <dbReference type="EMBL" id="SFJ42828.1"/>
    </source>
</evidence>
<dbReference type="EMBL" id="FORU01000007">
    <property type="protein sequence ID" value="SFJ42828.1"/>
    <property type="molecule type" value="Genomic_DNA"/>
</dbReference>
<feature type="region of interest" description="Disordered" evidence="3">
    <location>
        <begin position="1"/>
        <end position="23"/>
    </location>
</feature>
<evidence type="ECO:0000259" key="4">
    <source>
        <dbReference type="PROSITE" id="PS50977"/>
    </source>
</evidence>
<dbReference type="Pfam" id="PF00440">
    <property type="entry name" value="TetR_N"/>
    <property type="match status" value="1"/>
</dbReference>
<dbReference type="PROSITE" id="PS50977">
    <property type="entry name" value="HTH_TETR_2"/>
    <property type="match status" value="1"/>
</dbReference>
<gene>
    <name evidence="5" type="ORF">SAMN04487893_10799</name>
</gene>
<reference evidence="6" key="1">
    <citation type="submission" date="2016-10" db="EMBL/GenBank/DDBJ databases">
        <authorList>
            <person name="Varghese N."/>
            <person name="Submissions S."/>
        </authorList>
    </citation>
    <scope>NUCLEOTIDE SEQUENCE [LARGE SCALE GENOMIC DNA]</scope>
    <source>
        <strain evidence="6">DSM 26542</strain>
    </source>
</reference>
<accession>A0A1I3R909</accession>
<proteinExistence type="predicted"/>
<evidence type="ECO:0000313" key="6">
    <source>
        <dbReference type="Proteomes" id="UP000243887"/>
    </source>
</evidence>
<keyword evidence="6" id="KW-1185">Reference proteome</keyword>
<dbReference type="Proteomes" id="UP000243887">
    <property type="component" value="Unassembled WGS sequence"/>
</dbReference>
<dbReference type="RefSeq" id="WP_090678918.1">
    <property type="nucleotide sequence ID" value="NZ_FORU01000007.1"/>
</dbReference>
<dbReference type="Gene3D" id="1.10.357.10">
    <property type="entry name" value="Tetracycline Repressor, domain 2"/>
    <property type="match status" value="1"/>
</dbReference>
<dbReference type="STRING" id="1150112.SAMN04487893_10799"/>
<dbReference type="InterPro" id="IPR009057">
    <property type="entry name" value="Homeodomain-like_sf"/>
</dbReference>
<organism evidence="5 6">
    <name type="scientific">Myroides guanonis</name>
    <dbReference type="NCBI Taxonomy" id="1150112"/>
    <lineage>
        <taxon>Bacteria</taxon>
        <taxon>Pseudomonadati</taxon>
        <taxon>Bacteroidota</taxon>
        <taxon>Flavobacteriia</taxon>
        <taxon>Flavobacteriales</taxon>
        <taxon>Flavobacteriaceae</taxon>
        <taxon>Myroides</taxon>
    </lineage>
</organism>
<feature type="domain" description="HTH tetR-type" evidence="4">
    <location>
        <begin position="27"/>
        <end position="87"/>
    </location>
</feature>
<protein>
    <submittedName>
        <fullName evidence="5">Transcriptional regulator, TetR family</fullName>
    </submittedName>
</protein>
<evidence type="ECO:0000256" key="1">
    <source>
        <dbReference type="ARBA" id="ARBA00023125"/>
    </source>
</evidence>
<evidence type="ECO:0000256" key="3">
    <source>
        <dbReference type="SAM" id="MobiDB-lite"/>
    </source>
</evidence>
<sequence length="227" mass="25771">MSNMKKDSEKKESKPRKVYSGPLRDKARTQDRLINTVGSVLEKRGYAGLTLANVGKASGLDRKNIYNYFGNFETLIKAYIDKKEFWKVESKNKIADILESSGTINKEQITDLLQDQFVTLMEDPGLQKIIHWEMAENSELLRTVADDRERVGEELFNILEKDFVGNEAKMRSSFAMILGGIYYLTIHASSNGSTICGIDVNTEEGSQIVKETLDEMIAFVFDKYSKK</sequence>
<dbReference type="SUPFAM" id="SSF46689">
    <property type="entry name" value="Homeodomain-like"/>
    <property type="match status" value="1"/>
</dbReference>